<dbReference type="InterPro" id="IPR018163">
    <property type="entry name" value="Thr/Ala-tRNA-synth_IIc_edit"/>
</dbReference>
<evidence type="ECO:0000256" key="7">
    <source>
        <dbReference type="ARBA" id="ARBA00022723"/>
    </source>
</evidence>
<organism evidence="16">
    <name type="scientific">freshwater metagenome</name>
    <dbReference type="NCBI Taxonomy" id="449393"/>
    <lineage>
        <taxon>unclassified sequences</taxon>
        <taxon>metagenomes</taxon>
        <taxon>ecological metagenomes</taxon>
    </lineage>
</organism>
<evidence type="ECO:0000256" key="2">
    <source>
        <dbReference type="ARBA" id="ARBA00008226"/>
    </source>
</evidence>
<evidence type="ECO:0000256" key="6">
    <source>
        <dbReference type="ARBA" id="ARBA00022598"/>
    </source>
</evidence>
<dbReference type="FunFam" id="3.30.54.20:FF:000001">
    <property type="entry name" value="Alanine--tRNA ligase"/>
    <property type="match status" value="1"/>
</dbReference>
<dbReference type="Pfam" id="PF01411">
    <property type="entry name" value="tRNA-synt_2c"/>
    <property type="match status" value="1"/>
</dbReference>
<dbReference type="GO" id="GO:0000049">
    <property type="term" value="F:tRNA binding"/>
    <property type="evidence" value="ECO:0007669"/>
    <property type="project" value="UniProtKB-KW"/>
</dbReference>
<keyword evidence="12" id="KW-0648">Protein biosynthesis</keyword>
<dbReference type="Gene3D" id="3.30.980.10">
    <property type="entry name" value="Threonyl-trna Synthetase, Chain A, domain 2"/>
    <property type="match status" value="1"/>
</dbReference>
<dbReference type="PANTHER" id="PTHR11777:SF9">
    <property type="entry name" value="ALANINE--TRNA LIGASE, CYTOPLASMIC"/>
    <property type="match status" value="1"/>
</dbReference>
<gene>
    <name evidence="16" type="ORF">UFOPK4175_00988</name>
</gene>
<evidence type="ECO:0000256" key="13">
    <source>
        <dbReference type="ARBA" id="ARBA00023146"/>
    </source>
</evidence>
<evidence type="ECO:0000256" key="1">
    <source>
        <dbReference type="ARBA" id="ARBA00001947"/>
    </source>
</evidence>
<evidence type="ECO:0000259" key="15">
    <source>
        <dbReference type="PROSITE" id="PS50860"/>
    </source>
</evidence>
<name>A0A6J7S724_9ZZZZ</name>
<dbReference type="SUPFAM" id="SSF50447">
    <property type="entry name" value="Translation proteins"/>
    <property type="match status" value="1"/>
</dbReference>
<evidence type="ECO:0000256" key="8">
    <source>
        <dbReference type="ARBA" id="ARBA00022741"/>
    </source>
</evidence>
<dbReference type="GO" id="GO:0004813">
    <property type="term" value="F:alanine-tRNA ligase activity"/>
    <property type="evidence" value="ECO:0007669"/>
    <property type="project" value="UniProtKB-EC"/>
</dbReference>
<protein>
    <recommendedName>
        <fullName evidence="4">Alanine--tRNA ligase</fullName>
        <ecNumber evidence="3">6.1.1.7</ecNumber>
    </recommendedName>
</protein>
<dbReference type="Gene3D" id="2.40.30.130">
    <property type="match status" value="1"/>
</dbReference>
<keyword evidence="6" id="KW-0436">Ligase</keyword>
<dbReference type="InterPro" id="IPR003156">
    <property type="entry name" value="DHHA1_dom"/>
</dbReference>
<evidence type="ECO:0000256" key="4">
    <source>
        <dbReference type="ARBA" id="ARBA00017959"/>
    </source>
</evidence>
<evidence type="ECO:0000256" key="9">
    <source>
        <dbReference type="ARBA" id="ARBA00022833"/>
    </source>
</evidence>
<dbReference type="Gene3D" id="3.30.54.20">
    <property type="match status" value="1"/>
</dbReference>
<dbReference type="GO" id="GO:0006419">
    <property type="term" value="P:alanyl-tRNA aminoacylation"/>
    <property type="evidence" value="ECO:0007669"/>
    <property type="project" value="InterPro"/>
</dbReference>
<evidence type="ECO:0000256" key="12">
    <source>
        <dbReference type="ARBA" id="ARBA00022917"/>
    </source>
</evidence>
<dbReference type="PANTHER" id="PTHR11777">
    <property type="entry name" value="ALANYL-TRNA SYNTHETASE"/>
    <property type="match status" value="1"/>
</dbReference>
<dbReference type="InterPro" id="IPR012947">
    <property type="entry name" value="tRNA_SAD"/>
</dbReference>
<keyword evidence="8" id="KW-0547">Nucleotide-binding</keyword>
<feature type="region of interest" description="Disordered" evidence="14">
    <location>
        <begin position="1"/>
        <end position="26"/>
    </location>
</feature>
<dbReference type="InterPro" id="IPR018164">
    <property type="entry name" value="Ala-tRNA-synth_IIc_N"/>
</dbReference>
<dbReference type="Gene3D" id="3.10.310.40">
    <property type="match status" value="1"/>
</dbReference>
<keyword evidence="7" id="KW-0479">Metal-binding</keyword>
<keyword evidence="11" id="KW-0694">RNA-binding</keyword>
<dbReference type="EMBL" id="CAFBPX010000186">
    <property type="protein sequence ID" value="CAB5036859.1"/>
    <property type="molecule type" value="Genomic_DNA"/>
</dbReference>
<dbReference type="EC" id="6.1.1.7" evidence="3"/>
<dbReference type="PROSITE" id="PS50860">
    <property type="entry name" value="AA_TRNA_LIGASE_II_ALA"/>
    <property type="match status" value="1"/>
</dbReference>
<dbReference type="SUPFAM" id="SSF55186">
    <property type="entry name" value="ThrRS/AlaRS common domain"/>
    <property type="match status" value="1"/>
</dbReference>
<dbReference type="InterPro" id="IPR018165">
    <property type="entry name" value="Ala-tRNA-synth_IIc_core"/>
</dbReference>
<proteinExistence type="inferred from homology"/>
<dbReference type="FunFam" id="3.30.980.10:FF:000004">
    <property type="entry name" value="Alanine--tRNA ligase, cytoplasmic"/>
    <property type="match status" value="1"/>
</dbReference>
<accession>A0A6J7S724</accession>
<evidence type="ECO:0000256" key="5">
    <source>
        <dbReference type="ARBA" id="ARBA00022555"/>
    </source>
</evidence>
<evidence type="ECO:0000256" key="14">
    <source>
        <dbReference type="SAM" id="MobiDB-lite"/>
    </source>
</evidence>
<evidence type="ECO:0000256" key="10">
    <source>
        <dbReference type="ARBA" id="ARBA00022840"/>
    </source>
</evidence>
<keyword evidence="5" id="KW-0820">tRNA-binding</keyword>
<keyword evidence="13" id="KW-0030">Aminoacyl-tRNA synthetase</keyword>
<keyword evidence="9" id="KW-0862">Zinc</keyword>
<comment type="similarity">
    <text evidence="2">Belongs to the class-II aminoacyl-tRNA synthetase family.</text>
</comment>
<dbReference type="GO" id="GO:0046872">
    <property type="term" value="F:metal ion binding"/>
    <property type="evidence" value="ECO:0007669"/>
    <property type="project" value="UniProtKB-KW"/>
</dbReference>
<feature type="domain" description="Alanyl-transfer RNA synthetases family profile" evidence="15">
    <location>
        <begin position="1"/>
        <end position="292"/>
    </location>
</feature>
<dbReference type="Pfam" id="PF02272">
    <property type="entry name" value="DHHA1"/>
    <property type="match status" value="1"/>
</dbReference>
<evidence type="ECO:0000313" key="16">
    <source>
        <dbReference type="EMBL" id="CAB5036859.1"/>
    </source>
</evidence>
<comment type="cofactor">
    <cofactor evidence="1">
        <name>Zn(2+)</name>
        <dbReference type="ChEBI" id="CHEBI:29105"/>
    </cofactor>
</comment>
<dbReference type="InterPro" id="IPR050058">
    <property type="entry name" value="Ala-tRNA_ligase"/>
</dbReference>
<dbReference type="GO" id="GO:0005829">
    <property type="term" value="C:cytosol"/>
    <property type="evidence" value="ECO:0007669"/>
    <property type="project" value="TreeGrafter"/>
</dbReference>
<evidence type="ECO:0000256" key="3">
    <source>
        <dbReference type="ARBA" id="ARBA00013168"/>
    </source>
</evidence>
<dbReference type="GO" id="GO:0002161">
    <property type="term" value="F:aminoacyl-tRNA deacylase activity"/>
    <property type="evidence" value="ECO:0007669"/>
    <property type="project" value="TreeGrafter"/>
</dbReference>
<dbReference type="AlphaFoldDB" id="A0A6J7S724"/>
<dbReference type="GO" id="GO:0005524">
    <property type="term" value="F:ATP binding"/>
    <property type="evidence" value="ECO:0007669"/>
    <property type="project" value="UniProtKB-KW"/>
</dbReference>
<feature type="compositionally biased region" description="Basic and acidic residues" evidence="14">
    <location>
        <begin position="8"/>
        <end position="18"/>
    </location>
</feature>
<reference evidence="16" key="1">
    <citation type="submission" date="2020-05" db="EMBL/GenBank/DDBJ databases">
        <authorList>
            <person name="Chiriac C."/>
            <person name="Salcher M."/>
            <person name="Ghai R."/>
            <person name="Kavagutti S V."/>
        </authorList>
    </citation>
    <scope>NUCLEOTIDE SEQUENCE</scope>
</reference>
<sequence>MPFGEQQEFDRLMGEQRTRSAAGASDRKVGVSAESVRAVGGDQARFVGYETLSARTNVVAVAEEEGRLLVKLADSPFYAEGGGQAADSGALHSADGALLANVIGVIRAGDDQALVVEAVDGLLEVGTEVVAQVDARTRHATECNHTATHLLHAALRERLGDHVRQAGSYVGPDKLRFDFNHSARLSDEDRQAVEDQVNERILDSLNVRALTTTIDEAQSLGAMALFGEKYGDIVRMVEVGDGSFSRELCGGTHVARTSEIGCLKITSEGSSAANVRRIEAVTGPVAVQMLRDHDQILAQTAQALKTSPDQTLPALKKLQASARGGATSAASSLDVEQLISGARDVAEAKLLVADVGAVPAKELMDVADKLRAKLGDDAAVVVGSVFEERVSLVVAVAPALVDRGVKAGDVVAAAAAVVGGGGGGRDTIAQAGGKDPAKLPEALALAAETVEQMLGA</sequence>
<evidence type="ECO:0000256" key="11">
    <source>
        <dbReference type="ARBA" id="ARBA00022884"/>
    </source>
</evidence>
<dbReference type="Pfam" id="PF07973">
    <property type="entry name" value="tRNA_SAD"/>
    <property type="match status" value="1"/>
</dbReference>
<keyword evidence="10" id="KW-0067">ATP-binding</keyword>
<dbReference type="SMART" id="SM00863">
    <property type="entry name" value="tRNA_SAD"/>
    <property type="match status" value="1"/>
</dbReference>
<dbReference type="FunFam" id="3.10.310.40:FF:000001">
    <property type="entry name" value="Alanine--tRNA ligase"/>
    <property type="match status" value="1"/>
</dbReference>
<dbReference type="InterPro" id="IPR009000">
    <property type="entry name" value="Transl_B-barrel_sf"/>
</dbReference>